<proteinExistence type="predicted"/>
<keyword evidence="2" id="KW-1185">Reference proteome</keyword>
<organism evidence="1 2">
    <name type="scientific">Paraburkholderia phymatum</name>
    <dbReference type="NCBI Taxonomy" id="148447"/>
    <lineage>
        <taxon>Bacteria</taxon>
        <taxon>Pseudomonadati</taxon>
        <taxon>Pseudomonadota</taxon>
        <taxon>Betaproteobacteria</taxon>
        <taxon>Burkholderiales</taxon>
        <taxon>Burkholderiaceae</taxon>
        <taxon>Paraburkholderia</taxon>
    </lineage>
</organism>
<accession>A0ACC6U907</accession>
<dbReference type="EMBL" id="JBFRCH010000027">
    <property type="protein sequence ID" value="MEX3936126.1"/>
    <property type="molecule type" value="Genomic_DNA"/>
</dbReference>
<name>A0ACC6U907_9BURK</name>
<protein>
    <submittedName>
        <fullName evidence="1">Amino acid ABC transporter permease</fullName>
    </submittedName>
</protein>
<comment type="caution">
    <text evidence="1">The sequence shown here is derived from an EMBL/GenBank/DDBJ whole genome shotgun (WGS) entry which is preliminary data.</text>
</comment>
<evidence type="ECO:0000313" key="1">
    <source>
        <dbReference type="EMBL" id="MEX3936126.1"/>
    </source>
</evidence>
<sequence>MSTRHPFLSSSSLLLGTAAVFVSTCPGLAVAQTSTVSADGIAWATVIPWLPVILKGFAFDVLISFVAMAIGTALGTVAGIGQVSHHKGVRIASRWITQFFRNAPWLVVLFFCIYLMPYEINVLGLAVPFPAWAKGIVGLSFPVMGNVSEVVRGGIQSLPTGQWEAAAALGLTRKQTLRLCILPQAVRRMAAPWMNTYAILMMSTPLVSIVGVDDSVSMASSVLSALANPALMMPVYGLILVLFFTYCAPIAMLTKQLERRYR</sequence>
<gene>
    <name evidence="1" type="ORF">AB4Y32_30795</name>
</gene>
<reference evidence="1" key="1">
    <citation type="submission" date="2024-07" db="EMBL/GenBank/DDBJ databases">
        <title>A survey of Mimosa microsymbionts across Brazilian biomes reveals a high diversity of Paraburkholderia nodulating endemic species, but also that Cupriavidus is common as a symbiont of widespread species.</title>
        <authorList>
            <person name="Rouws L."/>
            <person name="Barauna A."/>
            <person name="Beukes C."/>
            <person name="Rouws J.R.C."/>
            <person name="De Faria S.M."/>
            <person name="Gross E."/>
            <person name="Bueno Dos Reis Junior F."/>
            <person name="Simon M.F."/>
            <person name="Maluk M."/>
            <person name="Odee D.W."/>
            <person name="Kenicer G."/>
            <person name="Young J.P.W."/>
            <person name="Reis V.M."/>
            <person name="Zilli J."/>
            <person name="James E.K."/>
        </authorList>
    </citation>
    <scope>NUCLEOTIDE SEQUENCE</scope>
    <source>
        <strain evidence="1">EG181B</strain>
    </source>
</reference>
<evidence type="ECO:0000313" key="2">
    <source>
        <dbReference type="Proteomes" id="UP001558850"/>
    </source>
</evidence>
<dbReference type="Proteomes" id="UP001558850">
    <property type="component" value="Unassembled WGS sequence"/>
</dbReference>